<dbReference type="InterPro" id="IPR029063">
    <property type="entry name" value="SAM-dependent_MTases_sf"/>
</dbReference>
<keyword evidence="5" id="KW-1185">Reference proteome</keyword>
<organism evidence="4 5">
    <name type="scientific">Phenylobacterium parvum</name>
    <dbReference type="NCBI Taxonomy" id="2201350"/>
    <lineage>
        <taxon>Bacteria</taxon>
        <taxon>Pseudomonadati</taxon>
        <taxon>Pseudomonadota</taxon>
        <taxon>Alphaproteobacteria</taxon>
        <taxon>Caulobacterales</taxon>
        <taxon>Caulobacteraceae</taxon>
        <taxon>Phenylobacterium</taxon>
    </lineage>
</organism>
<reference evidence="5" key="1">
    <citation type="submission" date="2018-05" db="EMBL/GenBank/DDBJ databases">
        <title>Genome sequencing of Phenylobacterium sp. HYN0004.</title>
        <authorList>
            <person name="Yi H."/>
            <person name="Baek C."/>
        </authorList>
    </citation>
    <scope>NUCLEOTIDE SEQUENCE [LARGE SCALE GENOMIC DNA]</scope>
    <source>
        <strain evidence="5">HYN0004</strain>
    </source>
</reference>
<dbReference type="RefSeq" id="WP_110449501.1">
    <property type="nucleotide sequence ID" value="NZ_CP029479.1"/>
</dbReference>
<dbReference type="InterPro" id="IPR050210">
    <property type="entry name" value="tRNA_Adenine-N(6)_MTase"/>
</dbReference>
<protein>
    <submittedName>
        <fullName evidence="4">Methyltransferase</fullName>
    </submittedName>
</protein>
<evidence type="ECO:0000313" key="5">
    <source>
        <dbReference type="Proteomes" id="UP000247763"/>
    </source>
</evidence>
<evidence type="ECO:0000256" key="1">
    <source>
        <dbReference type="ARBA" id="ARBA00022603"/>
    </source>
</evidence>
<dbReference type="Gene3D" id="3.40.50.150">
    <property type="entry name" value="Vaccinia Virus protein VP39"/>
    <property type="match status" value="1"/>
</dbReference>
<dbReference type="GO" id="GO:0008168">
    <property type="term" value="F:methyltransferase activity"/>
    <property type="evidence" value="ECO:0007669"/>
    <property type="project" value="UniProtKB-KW"/>
</dbReference>
<dbReference type="Proteomes" id="UP000247763">
    <property type="component" value="Chromosome"/>
</dbReference>
<evidence type="ECO:0000256" key="2">
    <source>
        <dbReference type="ARBA" id="ARBA00022691"/>
    </source>
</evidence>
<accession>A0A2Z3HNT2</accession>
<dbReference type="CDD" id="cd02440">
    <property type="entry name" value="AdoMet_MTases"/>
    <property type="match status" value="1"/>
</dbReference>
<dbReference type="OrthoDB" id="5489421at2"/>
<dbReference type="InterPro" id="IPR007848">
    <property type="entry name" value="Small_mtfrase_dom"/>
</dbReference>
<evidence type="ECO:0000313" key="4">
    <source>
        <dbReference type="EMBL" id="AWM76932.1"/>
    </source>
</evidence>
<gene>
    <name evidence="4" type="ORF">HYN04_03680</name>
</gene>
<dbReference type="EMBL" id="CP029479">
    <property type="protein sequence ID" value="AWM76932.1"/>
    <property type="molecule type" value="Genomic_DNA"/>
</dbReference>
<sequence length="247" mass="25842">MTDPSQSDAILGGRVRLLQSARGYRAGMDAALLAAACDARPGDRVLDLGCGPGAVMLAAAVRRPQARFTGIEADPEALALARANIDLNGLSDQVEALGGDVALPFARLGLPRFDAALCNPPFFDDPRALRGPAPEKTRAWMAADGLAAWTGFLLKAVRDGGTITIIHRADRLADLLAGLAPRCGSLRIRPVQPRAASPASRVIVRAVRGGRAPLVLLPALVLHPDGEGKHTPEADAILRDAAPLGWD</sequence>
<dbReference type="Pfam" id="PF05175">
    <property type="entry name" value="MTS"/>
    <property type="match status" value="1"/>
</dbReference>
<name>A0A2Z3HNT2_9CAUL</name>
<dbReference type="PANTHER" id="PTHR47739:SF1">
    <property type="entry name" value="TRNA1(VAL) (ADENINE(37)-N6)-METHYLTRANSFERASE"/>
    <property type="match status" value="1"/>
</dbReference>
<dbReference type="PANTHER" id="PTHR47739">
    <property type="entry name" value="TRNA1(VAL) (ADENINE(37)-N6)-METHYLTRANSFERASE"/>
    <property type="match status" value="1"/>
</dbReference>
<keyword evidence="4" id="KW-0808">Transferase</keyword>
<keyword evidence="1 4" id="KW-0489">Methyltransferase</keyword>
<proteinExistence type="predicted"/>
<dbReference type="KEGG" id="phb:HYN04_03680"/>
<dbReference type="GO" id="GO:0032259">
    <property type="term" value="P:methylation"/>
    <property type="evidence" value="ECO:0007669"/>
    <property type="project" value="UniProtKB-KW"/>
</dbReference>
<keyword evidence="2" id="KW-0949">S-adenosyl-L-methionine</keyword>
<evidence type="ECO:0000259" key="3">
    <source>
        <dbReference type="Pfam" id="PF05175"/>
    </source>
</evidence>
<dbReference type="SUPFAM" id="SSF53335">
    <property type="entry name" value="S-adenosyl-L-methionine-dependent methyltransferases"/>
    <property type="match status" value="1"/>
</dbReference>
<dbReference type="AlphaFoldDB" id="A0A2Z3HNT2"/>
<feature type="domain" description="Methyltransferase small" evidence="3">
    <location>
        <begin position="30"/>
        <end position="124"/>
    </location>
</feature>